<dbReference type="EMBL" id="WCTL01000038">
    <property type="protein sequence ID" value="KAB4228570.1"/>
    <property type="molecule type" value="Genomic_DNA"/>
</dbReference>
<evidence type="ECO:0000313" key="19">
    <source>
        <dbReference type="Proteomes" id="UP000283684"/>
    </source>
</evidence>
<dbReference type="Proteomes" id="UP000441711">
    <property type="component" value="Unassembled WGS sequence"/>
</dbReference>
<keyword evidence="7" id="KW-0808">Transferase</keyword>
<dbReference type="Gene3D" id="3.10.450.620">
    <property type="entry name" value="JHP933, nucleotidyltransferase-like core domain"/>
    <property type="match status" value="1"/>
</dbReference>
<evidence type="ECO:0000313" key="23">
    <source>
        <dbReference type="Proteomes" id="UP000441711"/>
    </source>
</evidence>
<dbReference type="EMBL" id="NFHS01000015">
    <property type="protein sequence ID" value="OUN51934.1"/>
    <property type="molecule type" value="Genomic_DNA"/>
</dbReference>
<dbReference type="Proteomes" id="UP000284640">
    <property type="component" value="Unassembled WGS sequence"/>
</dbReference>
<name>A0A139K2Z8_BACUN</name>
<evidence type="ECO:0000313" key="25">
    <source>
        <dbReference type="Proteomes" id="UP000462376"/>
    </source>
</evidence>
<sequence>MINRASIIQWSKQVPWNDNAQIEQDLIISRALVAIFSDEFLSSQLAFRGGTALHKLYLSPQPRYSEDIDLVQINPGPIKPIMFRLGEVLDFLPNRVTKQKRYNNTMLFRMESEFPPTIQIRLKIEINCFEHFNELGLVKIPFIVENSWFTGECEITTYRLNELLGTKLRALYQRKKGRDLFDLYVALTKAEVDVNELMRCYHRYMSFAVQQPPTYKQFVANMEEKMVDPDFLGDTQLLLRPDEPFDPIEGYKAVKERLIENMQ</sequence>
<evidence type="ECO:0000313" key="21">
    <source>
        <dbReference type="Proteomes" id="UP000434462"/>
    </source>
</evidence>
<dbReference type="Proteomes" id="UP000261295">
    <property type="component" value="Unassembled WGS sequence"/>
</dbReference>
<evidence type="ECO:0000313" key="5">
    <source>
        <dbReference type="EMBL" id="KAB4181132.1"/>
    </source>
</evidence>
<reference evidence="1" key="5">
    <citation type="submission" date="2022-01" db="EMBL/GenBank/DDBJ databases">
        <title>Novel bile acid biosynthetic pathways are enriched in the microbiome of centenarians.</title>
        <authorList>
            <person name="Sato Y."/>
            <person name="Atarashi K."/>
            <person name="Plichta R.D."/>
            <person name="Arai Y."/>
            <person name="Sasajima S."/>
            <person name="Kearney M.S."/>
            <person name="Suda W."/>
            <person name="Takeshita K."/>
            <person name="Sasaki T."/>
            <person name="Okamoto S."/>
            <person name="Skelly N.A."/>
            <person name="Okamura Y."/>
            <person name="Vlamakis H."/>
            <person name="Li Y."/>
            <person name="Tanoue T."/>
            <person name="Takei H."/>
            <person name="Nittono H."/>
            <person name="Narushima S."/>
            <person name="Irie J."/>
            <person name="Itoh H."/>
            <person name="Moriya K."/>
            <person name="Sugiura Y."/>
            <person name="Suematsu M."/>
            <person name="Moritoki N."/>
            <person name="Shibata S."/>
            <person name="Littman R.D."/>
            <person name="Fischbach A.M."/>
            <person name="Uwamino Y."/>
            <person name="Inoue T."/>
            <person name="Honda A."/>
            <person name="Hattori M."/>
            <person name="Murai T."/>
            <person name="Xavier J.R."/>
            <person name="Hirose N."/>
            <person name="Honda K."/>
        </authorList>
    </citation>
    <scope>NUCLEOTIDE SEQUENCE</scope>
    <source>
        <strain evidence="1">CE91-St12</strain>
    </source>
</reference>
<dbReference type="Proteomes" id="UP000462376">
    <property type="component" value="Unassembled WGS sequence"/>
</dbReference>
<evidence type="ECO:0000313" key="18">
    <source>
        <dbReference type="Proteomes" id="UP000263754"/>
    </source>
</evidence>
<reference evidence="15" key="1">
    <citation type="submission" date="2017-04" db="EMBL/GenBank/DDBJ databases">
        <title>Function of individual gut microbiota members based on whole genome sequencing of pure cultures obtained from chicken caecum.</title>
        <authorList>
            <person name="Medvecky M."/>
            <person name="Cejkova D."/>
            <person name="Polansky O."/>
            <person name="Karasova D."/>
            <person name="Kubasova T."/>
            <person name="Cizek A."/>
            <person name="Rychlik I."/>
        </authorList>
    </citation>
    <scope>NUCLEOTIDE SEQUENCE [LARGE SCALE GENOMIC DNA]</scope>
    <source>
        <strain evidence="15">An67</strain>
    </source>
</reference>
<evidence type="ECO:0000313" key="14">
    <source>
        <dbReference type="EMBL" id="RHE60425.1"/>
    </source>
</evidence>
<evidence type="ECO:0000313" key="16">
    <source>
        <dbReference type="Proteomes" id="UP000260874"/>
    </source>
</evidence>
<dbReference type="EMBL" id="QSOF01000041">
    <property type="protein sequence ID" value="RGI72061.1"/>
    <property type="molecule type" value="Genomic_DNA"/>
</dbReference>
<dbReference type="EMBL" id="WCTR01000003">
    <property type="protein sequence ID" value="KAB4214584.1"/>
    <property type="molecule type" value="Genomic_DNA"/>
</dbReference>
<evidence type="ECO:0000313" key="10">
    <source>
        <dbReference type="EMBL" id="RGI72061.1"/>
    </source>
</evidence>
<dbReference type="EMBL" id="QSEE01000008">
    <property type="protein sequence ID" value="RGZ49054.1"/>
    <property type="molecule type" value="Genomic_DNA"/>
</dbReference>
<evidence type="ECO:0000313" key="12">
    <source>
        <dbReference type="EMBL" id="RGM51645.1"/>
    </source>
</evidence>
<evidence type="ECO:0000313" key="8">
    <source>
        <dbReference type="EMBL" id="KAB4234446.1"/>
    </source>
</evidence>
<evidence type="ECO:0000313" key="11">
    <source>
        <dbReference type="EMBL" id="RGK81361.1"/>
    </source>
</evidence>
<evidence type="ECO:0000313" key="17">
    <source>
        <dbReference type="Proteomes" id="UP000261295"/>
    </source>
</evidence>
<dbReference type="Proteomes" id="UP000442334">
    <property type="component" value="Unassembled WGS sequence"/>
</dbReference>
<reference evidence="21 22" key="4">
    <citation type="journal article" date="2019" name="Nat. Med.">
        <title>A library of human gut bacterial isolates paired with longitudinal multiomics data enables mechanistic microbiome research.</title>
        <authorList>
            <person name="Poyet M."/>
            <person name="Groussin M."/>
            <person name="Gibbons S.M."/>
            <person name="Avila-Pacheco J."/>
            <person name="Jiang X."/>
            <person name="Kearney S.M."/>
            <person name="Perrotta A.R."/>
            <person name="Berdy B."/>
            <person name="Zhao S."/>
            <person name="Lieberman T.D."/>
            <person name="Swanson P.K."/>
            <person name="Smith M."/>
            <person name="Roesemann S."/>
            <person name="Alexander J.E."/>
            <person name="Rich S.A."/>
            <person name="Livny J."/>
            <person name="Vlamakis H."/>
            <person name="Clish C."/>
            <person name="Bullock K."/>
            <person name="Deik A."/>
            <person name="Scott J."/>
            <person name="Pierce K.A."/>
            <person name="Xavier R.J."/>
            <person name="Alm E.J."/>
        </authorList>
    </citation>
    <scope>NUCLEOTIDE SEQUENCE [LARGE SCALE GENOMIC DNA]</scope>
    <source>
        <strain evidence="6 26">BIOML-A11</strain>
        <strain evidence="5 24">BIOML-A21</strain>
        <strain evidence="3 23">BIOML-A36</strain>
        <strain evidence="4 22">BIOML-A37</strain>
        <strain evidence="2 21">BIOML-A38</strain>
        <strain evidence="7 25">BIOML-A5</strain>
    </source>
</reference>
<reference evidence="16 17" key="3">
    <citation type="submission" date="2018-08" db="EMBL/GenBank/DDBJ databases">
        <title>A genome reference for cultivated species of the human gut microbiota.</title>
        <authorList>
            <person name="Zou Y."/>
            <person name="Xue W."/>
            <person name="Luo G."/>
        </authorList>
    </citation>
    <scope>NUCLEOTIDE SEQUENCE [LARGE SCALE GENOMIC DNA]</scope>
    <source>
        <strain evidence="14 20">AM27-46</strain>
        <strain evidence="13 19">AM50-4</strain>
        <strain evidence="12 17">OM07-9</strain>
        <strain evidence="11 16">TF09-22</strain>
        <strain evidence="10 18">TM10-17</strain>
    </source>
</reference>
<evidence type="ECO:0000313" key="7">
    <source>
        <dbReference type="EMBL" id="KAB4228570.1"/>
    </source>
</evidence>
<dbReference type="Proteomes" id="UP000438773">
    <property type="component" value="Unassembled WGS sequence"/>
</dbReference>
<evidence type="ECO:0000313" key="24">
    <source>
        <dbReference type="Proteomes" id="UP000442334"/>
    </source>
</evidence>
<comment type="caution">
    <text evidence="7">The sequence shown here is derived from an EMBL/GenBank/DDBJ whole genome shotgun (WGS) entry which is preliminary data.</text>
</comment>
<dbReference type="EMBL" id="WCTL01000013">
    <property type="protein sequence ID" value="KAB4234446.1"/>
    <property type="molecule type" value="Genomic_DNA"/>
</dbReference>
<dbReference type="Proteomes" id="UP000434462">
    <property type="component" value="Unassembled WGS sequence"/>
</dbReference>
<dbReference type="EMBL" id="QSTL01000026">
    <property type="protein sequence ID" value="RGM51645.1"/>
    <property type="molecule type" value="Genomic_DNA"/>
</dbReference>
<dbReference type="EMBL" id="WCUR01000124">
    <property type="protein sequence ID" value="KAB4110500.1"/>
    <property type="molecule type" value="Genomic_DNA"/>
</dbReference>
<dbReference type="Proteomes" id="UP000283684">
    <property type="component" value="Unassembled WGS sequence"/>
</dbReference>
<evidence type="ECO:0000313" key="15">
    <source>
        <dbReference type="Proteomes" id="UP000196329"/>
    </source>
</evidence>
<proteinExistence type="predicted"/>
<reference evidence="9" key="2">
    <citation type="journal article" date="2018" name="BMC Genomics">
        <title>Whole genome sequencing and function prediction of 133 gut anaerobes isolated from chicken caecum in pure cultures.</title>
        <authorList>
            <person name="Medvecky M."/>
            <person name="Cejkova D."/>
            <person name="Polansky O."/>
            <person name="Karasova D."/>
            <person name="Kubasova T."/>
            <person name="Cizek A."/>
            <person name="Rychlik I."/>
        </authorList>
    </citation>
    <scope>NUCLEOTIDE SEQUENCE</scope>
    <source>
        <strain evidence="9">An67</strain>
    </source>
</reference>
<accession>A0A139K2Z8</accession>
<dbReference type="EMBL" id="BQNL01000001">
    <property type="protein sequence ID" value="GKH13016.1"/>
    <property type="molecule type" value="Genomic_DNA"/>
</dbReference>
<evidence type="ECO:0000313" key="6">
    <source>
        <dbReference type="EMBL" id="KAB4214584.1"/>
    </source>
</evidence>
<dbReference type="EMBL" id="QSKL01000004">
    <property type="protein sequence ID" value="RHE60425.1"/>
    <property type="molecule type" value="Genomic_DNA"/>
</dbReference>
<evidence type="ECO:0000313" key="26">
    <source>
        <dbReference type="Proteomes" id="UP000466952"/>
    </source>
</evidence>
<organism evidence="7 25">
    <name type="scientific">Bacteroides uniformis</name>
    <dbReference type="NCBI Taxonomy" id="820"/>
    <lineage>
        <taxon>Bacteria</taxon>
        <taxon>Pseudomonadati</taxon>
        <taxon>Bacteroidota</taxon>
        <taxon>Bacteroidia</taxon>
        <taxon>Bacteroidales</taxon>
        <taxon>Bacteroidaceae</taxon>
        <taxon>Bacteroides</taxon>
    </lineage>
</organism>
<evidence type="ECO:0000313" key="4">
    <source>
        <dbReference type="EMBL" id="KAB4127859.1"/>
    </source>
</evidence>
<evidence type="ECO:0000313" key="20">
    <source>
        <dbReference type="Proteomes" id="UP000284640"/>
    </source>
</evidence>
<evidence type="ECO:0000313" key="22">
    <source>
        <dbReference type="Proteomes" id="UP000438773"/>
    </source>
</evidence>
<evidence type="ECO:0000313" key="13">
    <source>
        <dbReference type="EMBL" id="RGZ49054.1"/>
    </source>
</evidence>
<dbReference type="InterPro" id="IPR014942">
    <property type="entry name" value="AbiEii"/>
</dbReference>
<dbReference type="Proteomes" id="UP000196329">
    <property type="component" value="Unassembled WGS sequence"/>
</dbReference>
<dbReference type="EMBL" id="QSRB01000019">
    <property type="protein sequence ID" value="RGK81361.1"/>
    <property type="molecule type" value="Genomic_DNA"/>
</dbReference>
<dbReference type="RefSeq" id="WP_005833587.1">
    <property type="nucleotide sequence ID" value="NZ_BQNL01000001.1"/>
</dbReference>
<dbReference type="EMBL" id="WCUQ01000002">
    <property type="protein sequence ID" value="KAB4127859.1"/>
    <property type="molecule type" value="Genomic_DNA"/>
</dbReference>
<dbReference type="Proteomes" id="UP000260874">
    <property type="component" value="Unassembled WGS sequence"/>
</dbReference>
<dbReference type="Proteomes" id="UP000466952">
    <property type="component" value="Unassembled WGS sequence"/>
</dbReference>
<evidence type="ECO:0000313" key="9">
    <source>
        <dbReference type="EMBL" id="OUN51934.1"/>
    </source>
</evidence>
<dbReference type="EMBL" id="WCUA01000044">
    <property type="protein sequence ID" value="KAB4181132.1"/>
    <property type="molecule type" value="Genomic_DNA"/>
</dbReference>
<protein>
    <submittedName>
        <fullName evidence="7">Nucleotidyl transferase AbiEii/AbiGii toxin family protein</fullName>
    </submittedName>
    <submittedName>
        <fullName evidence="9">Nucleotidyltransferase</fullName>
    </submittedName>
</protein>
<dbReference type="Proteomes" id="UP001055048">
    <property type="component" value="Unassembled WGS sequence"/>
</dbReference>
<dbReference type="AlphaFoldDB" id="A0A139K2Z8"/>
<gene>
    <name evidence="9" type="ORF">B5G17_18495</name>
    <name evidence="1" type="ORF">CE91St12_12260</name>
    <name evidence="14" type="ORF">DW729_07910</name>
    <name evidence="13" type="ORF">DW988_10070</name>
    <name evidence="12" type="ORF">DXC07_19110</name>
    <name evidence="11" type="ORF">DXC91_17555</name>
    <name evidence="10" type="ORF">DXD90_18865</name>
    <name evidence="8" type="ORF">GAP47_14115</name>
    <name evidence="7" type="ORF">GAP47_21490</name>
    <name evidence="6" type="ORF">GAP55_04025</name>
    <name evidence="5" type="ORF">GAQ34_21190</name>
    <name evidence="3" type="ORF">GAQ70_00060</name>
    <name evidence="2" type="ORF">GAQ72_19615</name>
    <name evidence="4" type="ORF">GAQ75_04915</name>
</gene>
<evidence type="ECO:0000313" key="2">
    <source>
        <dbReference type="EMBL" id="KAB4110500.1"/>
    </source>
</evidence>
<dbReference type="EMBL" id="WCUP01000001">
    <property type="protein sequence ID" value="KAB4111755.1"/>
    <property type="molecule type" value="Genomic_DNA"/>
</dbReference>
<dbReference type="GO" id="GO:0016740">
    <property type="term" value="F:transferase activity"/>
    <property type="evidence" value="ECO:0007669"/>
    <property type="project" value="UniProtKB-KW"/>
</dbReference>
<evidence type="ECO:0000313" key="1">
    <source>
        <dbReference type="EMBL" id="GKH13016.1"/>
    </source>
</evidence>
<evidence type="ECO:0000313" key="3">
    <source>
        <dbReference type="EMBL" id="KAB4111755.1"/>
    </source>
</evidence>
<dbReference type="Pfam" id="PF08843">
    <property type="entry name" value="AbiEii"/>
    <property type="match status" value="1"/>
</dbReference>
<dbReference type="Proteomes" id="UP000263754">
    <property type="component" value="Unassembled WGS sequence"/>
</dbReference>